<dbReference type="AlphaFoldDB" id="A0A9D2K5X7"/>
<accession>A0A9D2K5X7</accession>
<dbReference type="Pfam" id="PF12146">
    <property type="entry name" value="Hydrolase_4"/>
    <property type="match status" value="1"/>
</dbReference>
<evidence type="ECO:0000259" key="1">
    <source>
        <dbReference type="Pfam" id="PF12146"/>
    </source>
</evidence>
<comment type="caution">
    <text evidence="2">The sequence shown here is derived from an EMBL/GenBank/DDBJ whole genome shotgun (WGS) entry which is preliminary data.</text>
</comment>
<feature type="domain" description="Serine aminopeptidase S33" evidence="1">
    <location>
        <begin position="28"/>
        <end position="293"/>
    </location>
</feature>
<proteinExistence type="predicted"/>
<organism evidence="2 3">
    <name type="scientific">Candidatus Lachnoclostridium stercorigallinarum</name>
    <dbReference type="NCBI Taxonomy" id="2838634"/>
    <lineage>
        <taxon>Bacteria</taxon>
        <taxon>Bacillati</taxon>
        <taxon>Bacillota</taxon>
        <taxon>Clostridia</taxon>
        <taxon>Lachnospirales</taxon>
        <taxon>Lachnospiraceae</taxon>
    </lineage>
</organism>
<dbReference type="Gene3D" id="3.40.50.1820">
    <property type="entry name" value="alpha/beta hydrolase"/>
    <property type="match status" value="1"/>
</dbReference>
<evidence type="ECO:0000313" key="3">
    <source>
        <dbReference type="Proteomes" id="UP000824101"/>
    </source>
</evidence>
<sequence length="311" mass="35428">MAEVVEVRVPSSDGVSALWVTHWKPEGEPRAVLQLVHGMTEHMGRYDEFAQFLAAEGIAVIGHDQLGHGRTAASKEDMGFFADHNGVAYLIQDIQRVGRVGERLYPGLPRFLLGHSMGSFLARRYLTRYGREVDGAILMGTGDYPTAVLLVALAAVNLTALIRGDRCHSRFLHGLVLGNYNRKIPSARTGSDWLSRDEARVDRFVADPYCQFRFTCSAYRDFFRVMLELKSRRLLKRMPRELPVFLVSGSEDPVGDYGRGVKRLFSRYRAMGLRDVEMKLYEGSRHEILNDLEREKVCEDLKAWMFRHMGR</sequence>
<dbReference type="PANTHER" id="PTHR11614">
    <property type="entry name" value="PHOSPHOLIPASE-RELATED"/>
    <property type="match status" value="1"/>
</dbReference>
<gene>
    <name evidence="2" type="ORF">IAA17_04955</name>
</gene>
<dbReference type="InterPro" id="IPR029058">
    <property type="entry name" value="AB_hydrolase_fold"/>
</dbReference>
<dbReference type="Proteomes" id="UP000824101">
    <property type="component" value="Unassembled WGS sequence"/>
</dbReference>
<evidence type="ECO:0000313" key="2">
    <source>
        <dbReference type="EMBL" id="HIZ79117.1"/>
    </source>
</evidence>
<name>A0A9D2K5X7_9FIRM</name>
<dbReference type="EMBL" id="DXBC01000073">
    <property type="protein sequence ID" value="HIZ79117.1"/>
    <property type="molecule type" value="Genomic_DNA"/>
</dbReference>
<dbReference type="InterPro" id="IPR022742">
    <property type="entry name" value="Hydrolase_4"/>
</dbReference>
<reference evidence="2" key="1">
    <citation type="journal article" date="2021" name="PeerJ">
        <title>Extensive microbial diversity within the chicken gut microbiome revealed by metagenomics and culture.</title>
        <authorList>
            <person name="Gilroy R."/>
            <person name="Ravi A."/>
            <person name="Getino M."/>
            <person name="Pursley I."/>
            <person name="Horton D.L."/>
            <person name="Alikhan N.F."/>
            <person name="Baker D."/>
            <person name="Gharbi K."/>
            <person name="Hall N."/>
            <person name="Watson M."/>
            <person name="Adriaenssens E.M."/>
            <person name="Foster-Nyarko E."/>
            <person name="Jarju S."/>
            <person name="Secka A."/>
            <person name="Antonio M."/>
            <person name="Oren A."/>
            <person name="Chaudhuri R.R."/>
            <person name="La Ragione R."/>
            <person name="Hildebrand F."/>
            <person name="Pallen M.J."/>
        </authorList>
    </citation>
    <scope>NUCLEOTIDE SEQUENCE</scope>
    <source>
        <strain evidence="2">ChiBcec1-1093</strain>
    </source>
</reference>
<protein>
    <submittedName>
        <fullName evidence="2">Lysophospholipase</fullName>
    </submittedName>
</protein>
<reference evidence="2" key="2">
    <citation type="submission" date="2021-04" db="EMBL/GenBank/DDBJ databases">
        <authorList>
            <person name="Gilroy R."/>
        </authorList>
    </citation>
    <scope>NUCLEOTIDE SEQUENCE</scope>
    <source>
        <strain evidence="2">ChiBcec1-1093</strain>
    </source>
</reference>
<dbReference type="SUPFAM" id="SSF53474">
    <property type="entry name" value="alpha/beta-Hydrolases"/>
    <property type="match status" value="1"/>
</dbReference>
<dbReference type="InterPro" id="IPR051044">
    <property type="entry name" value="MAG_DAG_Lipase"/>
</dbReference>